<dbReference type="RefSeq" id="WP_376883216.1">
    <property type="nucleotide sequence ID" value="NZ_JBHUHR010000005.1"/>
</dbReference>
<comment type="caution">
    <text evidence="1">The sequence shown here is derived from an EMBL/GenBank/DDBJ whole genome shotgun (WGS) entry which is preliminary data.</text>
</comment>
<sequence length="66" mass="7727">MKQLTLNISENKYKTFLEFIRTLDYVKIEVVDEDALENLKVSLAEVKLIKEGKLPKQKAKDFLNEL</sequence>
<reference evidence="2" key="1">
    <citation type="journal article" date="2019" name="Int. J. Syst. Evol. Microbiol.">
        <title>The Global Catalogue of Microorganisms (GCM) 10K type strain sequencing project: providing services to taxonomists for standard genome sequencing and annotation.</title>
        <authorList>
            <consortium name="The Broad Institute Genomics Platform"/>
            <consortium name="The Broad Institute Genome Sequencing Center for Infectious Disease"/>
            <person name="Wu L."/>
            <person name="Ma J."/>
        </authorList>
    </citation>
    <scope>NUCLEOTIDE SEQUENCE [LARGE SCALE GENOMIC DNA]</scope>
    <source>
        <strain evidence="2">CGMCC 1.15180</strain>
    </source>
</reference>
<evidence type="ECO:0000313" key="1">
    <source>
        <dbReference type="EMBL" id="MFD2033631.1"/>
    </source>
</evidence>
<gene>
    <name evidence="1" type="ORF">ACFSKL_02455</name>
</gene>
<accession>A0ABW4VIJ7</accession>
<proteinExistence type="predicted"/>
<protein>
    <submittedName>
        <fullName evidence="1">Uncharacterized protein</fullName>
    </submittedName>
</protein>
<name>A0ABW4VIJ7_9BACT</name>
<dbReference type="EMBL" id="JBHUHR010000005">
    <property type="protein sequence ID" value="MFD2033631.1"/>
    <property type="molecule type" value="Genomic_DNA"/>
</dbReference>
<organism evidence="1 2">
    <name type="scientific">Belliella marina</name>
    <dbReference type="NCBI Taxonomy" id="1644146"/>
    <lineage>
        <taxon>Bacteria</taxon>
        <taxon>Pseudomonadati</taxon>
        <taxon>Bacteroidota</taxon>
        <taxon>Cytophagia</taxon>
        <taxon>Cytophagales</taxon>
        <taxon>Cyclobacteriaceae</taxon>
        <taxon>Belliella</taxon>
    </lineage>
</organism>
<keyword evidence="2" id="KW-1185">Reference proteome</keyword>
<evidence type="ECO:0000313" key="2">
    <source>
        <dbReference type="Proteomes" id="UP001597361"/>
    </source>
</evidence>
<dbReference type="Proteomes" id="UP001597361">
    <property type="component" value="Unassembled WGS sequence"/>
</dbReference>